<evidence type="ECO:0000313" key="6">
    <source>
        <dbReference type="Proteomes" id="UP000002754"/>
    </source>
</evidence>
<evidence type="ECO:0000313" key="7">
    <source>
        <dbReference type="Proteomes" id="UP000297014"/>
    </source>
</evidence>
<dbReference type="PANTHER" id="PTHR43540:SF6">
    <property type="entry name" value="ISOCHORISMATASE-LIKE DOMAIN-CONTAINING PROTEIN"/>
    <property type="match status" value="1"/>
</dbReference>
<organism evidence="4 6">
    <name type="scientific">Alkalihalobacillus alcalophilus ATCC 27647 = CGMCC 1.3604</name>
    <dbReference type="NCBI Taxonomy" id="1218173"/>
    <lineage>
        <taxon>Bacteria</taxon>
        <taxon>Bacillati</taxon>
        <taxon>Bacillota</taxon>
        <taxon>Bacilli</taxon>
        <taxon>Bacillales</taxon>
        <taxon>Bacillaceae</taxon>
        <taxon>Alkalihalobacillus</taxon>
    </lineage>
</organism>
<keyword evidence="6" id="KW-1185">Reference proteome</keyword>
<dbReference type="InterPro" id="IPR050272">
    <property type="entry name" value="Isochorismatase-like_hydrls"/>
</dbReference>
<evidence type="ECO:0000313" key="4">
    <source>
        <dbReference type="EMBL" id="KGA95977.1"/>
    </source>
</evidence>
<reference evidence="5 7" key="2">
    <citation type="submission" date="2014-01" db="EMBL/GenBank/DDBJ databases">
        <title>Draft genome sequencing of Bacillus alcalophilus CGMCC 1.3604.</title>
        <authorList>
            <person name="Yang J."/>
            <person name="Diao L."/>
            <person name="Yang S."/>
        </authorList>
    </citation>
    <scope>NUCLEOTIDE SEQUENCE [LARGE SCALE GENOMIC DNA]</scope>
    <source>
        <strain evidence="5 7">CGMCC 1.3604</strain>
    </source>
</reference>
<dbReference type="STRING" id="1218173.BALCAV_0219075"/>
<keyword evidence="2 5" id="KW-0378">Hydrolase</keyword>
<dbReference type="Proteomes" id="UP000002754">
    <property type="component" value="Unassembled WGS sequence"/>
</dbReference>
<feature type="domain" description="Isochorismatase-like" evidence="3">
    <location>
        <begin position="13"/>
        <end position="198"/>
    </location>
</feature>
<dbReference type="Pfam" id="PF00857">
    <property type="entry name" value="Isochorismatase"/>
    <property type="match status" value="1"/>
</dbReference>
<dbReference type="OrthoDB" id="257098at2"/>
<dbReference type="CDD" id="cd00431">
    <property type="entry name" value="cysteine_hydrolases"/>
    <property type="match status" value="1"/>
</dbReference>
<evidence type="ECO:0000259" key="3">
    <source>
        <dbReference type="Pfam" id="PF00857"/>
    </source>
</evidence>
<dbReference type="EMBL" id="JALP01000401">
    <property type="protein sequence ID" value="THG88287.1"/>
    <property type="molecule type" value="Genomic_DNA"/>
</dbReference>
<dbReference type="SUPFAM" id="SSF52499">
    <property type="entry name" value="Isochorismatase-like hydrolases"/>
    <property type="match status" value="1"/>
</dbReference>
<dbReference type="PANTHER" id="PTHR43540">
    <property type="entry name" value="PEROXYUREIDOACRYLATE/UREIDOACRYLATE AMIDOHYDROLASE-RELATED"/>
    <property type="match status" value="1"/>
</dbReference>
<dbReference type="InterPro" id="IPR000868">
    <property type="entry name" value="Isochorismatase-like_dom"/>
</dbReference>
<dbReference type="eggNOG" id="COG1335">
    <property type="taxonomic scope" value="Bacteria"/>
</dbReference>
<dbReference type="EMBL" id="ALPT02000089">
    <property type="protein sequence ID" value="KGA95977.1"/>
    <property type="molecule type" value="Genomic_DNA"/>
</dbReference>
<dbReference type="AlphaFoldDB" id="A0A094YR75"/>
<evidence type="ECO:0000313" key="5">
    <source>
        <dbReference type="EMBL" id="THG88287.1"/>
    </source>
</evidence>
<proteinExistence type="inferred from homology"/>
<dbReference type="RefSeq" id="WP_003323431.1">
    <property type="nucleotide sequence ID" value="NZ_ALPT02000089.1"/>
</dbReference>
<dbReference type="InterPro" id="IPR036380">
    <property type="entry name" value="Isochorismatase-like_sf"/>
</dbReference>
<accession>A0A094YR75</accession>
<evidence type="ECO:0000256" key="2">
    <source>
        <dbReference type="ARBA" id="ARBA00022801"/>
    </source>
</evidence>
<comment type="similarity">
    <text evidence="1">Belongs to the isochorismatase family.</text>
</comment>
<dbReference type="Proteomes" id="UP000297014">
    <property type="component" value="Unassembled WGS sequence"/>
</dbReference>
<protein>
    <submittedName>
        <fullName evidence="4 5">Isochorismatase</fullName>
    </submittedName>
</protein>
<dbReference type="GO" id="GO:0016787">
    <property type="term" value="F:hydrolase activity"/>
    <property type="evidence" value="ECO:0007669"/>
    <property type="project" value="UniProtKB-KW"/>
</dbReference>
<evidence type="ECO:0000256" key="1">
    <source>
        <dbReference type="ARBA" id="ARBA00006336"/>
    </source>
</evidence>
<sequence length="211" mass="24134">MNYDPARLCSLKSALLIIDMQNDFVADGGAFEQAGFDVTPYQMLEPTIYNMMEAARESQLPVVFVWMEHNDENDGQAAWKERRVAKKHPFSCREGSWGSEPYGRLTPRADEKVFKKHRYSAFSNNSLEHYLQSLQIETLVLCGINTNVCVESTARNAHEKDFHIVLVKDATTCAYRDVYEASLKNIERHIGALTTSEEWIGLMRDFQAEKS</sequence>
<comment type="caution">
    <text evidence="4">The sequence shown here is derived from an EMBL/GenBank/DDBJ whole genome shotgun (WGS) entry which is preliminary data.</text>
</comment>
<name>A0A094YR75_ALKAL</name>
<gene>
    <name evidence="5" type="ORF">AJ85_12655</name>
    <name evidence="4" type="ORF">BALCAV_0219075</name>
</gene>
<reference evidence="4 6" key="1">
    <citation type="journal article" date="2014" name="Genome Announc.">
        <title>Draft Genome Sequence of Bacillus alcalophilus AV1934, a Classic Alkaliphile Isolated from Human Feces in 1934.</title>
        <authorList>
            <person name="Attie O."/>
            <person name="Jayaprakash A."/>
            <person name="Shah H."/>
            <person name="Paulsen I.T."/>
            <person name="Morino M."/>
            <person name="Takahashi Y."/>
            <person name="Narumi I."/>
            <person name="Sachidanandam R."/>
            <person name="Satoh K."/>
            <person name="Ito M."/>
            <person name="Krulwich T.A."/>
        </authorList>
    </citation>
    <scope>NUCLEOTIDE SEQUENCE [LARGE SCALE GENOMIC DNA]</scope>
    <source>
        <strain evidence="4 6">AV1934</strain>
    </source>
</reference>
<dbReference type="Gene3D" id="3.40.50.850">
    <property type="entry name" value="Isochorismatase-like"/>
    <property type="match status" value="1"/>
</dbReference>